<dbReference type="FunFam" id="1.20.1250.20:FF:000002">
    <property type="entry name" value="Sugar transport protein 13"/>
    <property type="match status" value="1"/>
</dbReference>
<evidence type="ECO:0000313" key="13">
    <source>
        <dbReference type="Proteomes" id="UP000298416"/>
    </source>
</evidence>
<evidence type="ECO:0000256" key="5">
    <source>
        <dbReference type="ARBA" id="ARBA00022692"/>
    </source>
</evidence>
<dbReference type="NCBIfam" id="TIGR00879">
    <property type="entry name" value="SP"/>
    <property type="match status" value="1"/>
</dbReference>
<feature type="transmembrane region" description="Helical" evidence="10">
    <location>
        <begin position="455"/>
        <end position="476"/>
    </location>
</feature>
<reference evidence="12" key="2">
    <citation type="submission" date="2020-08" db="EMBL/GenBank/DDBJ databases">
        <title>Plant Genome Project.</title>
        <authorList>
            <person name="Zhang R.-G."/>
        </authorList>
    </citation>
    <scope>NUCLEOTIDE SEQUENCE</scope>
    <source>
        <strain evidence="12">Huo1</strain>
        <tissue evidence="12">Leaf</tissue>
    </source>
</reference>
<evidence type="ECO:0000256" key="3">
    <source>
        <dbReference type="ARBA" id="ARBA00022448"/>
    </source>
</evidence>
<dbReference type="GO" id="GO:0015145">
    <property type="term" value="F:monosaccharide transmembrane transporter activity"/>
    <property type="evidence" value="ECO:0007669"/>
    <property type="project" value="InterPro"/>
</dbReference>
<dbReference type="PROSITE" id="PS50850">
    <property type="entry name" value="MFS"/>
    <property type="match status" value="1"/>
</dbReference>
<feature type="transmembrane region" description="Helical" evidence="10">
    <location>
        <begin position="322"/>
        <end position="344"/>
    </location>
</feature>
<evidence type="ECO:0000256" key="4">
    <source>
        <dbReference type="ARBA" id="ARBA00022597"/>
    </source>
</evidence>
<sequence>MAAGFITGGGGERKDYPGKMTWRMVITCIMAGCGGLIFGYDIGISGGVTSMAPFLQKFFPHVYRREELNSGGTNQYCKFDDAMLTLFTSSLYLAALVASLFASFITRKFGRKPSMVFGGLVFLAGAAVNGFAHNVAMLIIGRILLGVGIGFANQSAPVYLCEVAPAKHRGKLNMLFQLMITVGILAANLINFFSAKMSNGEGWRVSLGCAGIPALIFLIGSLCLPDTPNSLIERGKLPEGKEQLRKFRGVDDVEDEFNDIRLASEAAKNVQKPWSNLLRRKYRPQLAMVVLIPFFQQFTGMNVIMFYAPVLFKTIGFGSNASLASALISGGVNCVATLVSICTVDRLGRRFWFLEGAIQMFICQIIVAICIGVKFGVSGNPGELPVWYAGIVVFAICVYVAGFAWSWGPLGWLVPGEILPLEVRSAGQSVNVSVNMIFTFIIAQCFLRMLCVMKFGLFIFFSGFVFVMALFIYYFLPETKGIPIEDIAEVWKTHPYWKRFVDEDDDAARKSRFSGV</sequence>
<comment type="subcellular location">
    <subcellularLocation>
        <location evidence="1">Membrane</location>
        <topology evidence="1">Multi-pass membrane protein</topology>
    </subcellularLocation>
</comment>
<comment type="similarity">
    <text evidence="2 9">Belongs to the major facilitator superfamily. Sugar transporter (TC 2.A.1.1) family.</text>
</comment>
<dbReference type="InterPro" id="IPR005829">
    <property type="entry name" value="Sugar_transporter_CS"/>
</dbReference>
<feature type="transmembrane region" description="Helical" evidence="10">
    <location>
        <begin position="387"/>
        <end position="408"/>
    </location>
</feature>
<organism evidence="12">
    <name type="scientific">Salvia splendens</name>
    <name type="common">Scarlet sage</name>
    <dbReference type="NCBI Taxonomy" id="180675"/>
    <lineage>
        <taxon>Eukaryota</taxon>
        <taxon>Viridiplantae</taxon>
        <taxon>Streptophyta</taxon>
        <taxon>Embryophyta</taxon>
        <taxon>Tracheophyta</taxon>
        <taxon>Spermatophyta</taxon>
        <taxon>Magnoliopsida</taxon>
        <taxon>eudicotyledons</taxon>
        <taxon>Gunneridae</taxon>
        <taxon>Pentapetalae</taxon>
        <taxon>asterids</taxon>
        <taxon>lamiids</taxon>
        <taxon>Lamiales</taxon>
        <taxon>Lamiaceae</taxon>
        <taxon>Nepetoideae</taxon>
        <taxon>Mentheae</taxon>
        <taxon>Salviinae</taxon>
        <taxon>Salvia</taxon>
        <taxon>Salvia subgen. Calosphace</taxon>
        <taxon>core Calosphace</taxon>
    </lineage>
</organism>
<protein>
    <recommendedName>
        <fullName evidence="11">Major facilitator superfamily (MFS) profile domain-containing protein</fullName>
    </recommendedName>
</protein>
<comment type="caution">
    <text evidence="12">The sequence shown here is derived from an EMBL/GenBank/DDBJ whole genome shotgun (WGS) entry which is preliminary data.</text>
</comment>
<evidence type="ECO:0000256" key="1">
    <source>
        <dbReference type="ARBA" id="ARBA00004141"/>
    </source>
</evidence>
<feature type="transmembrane region" description="Helical" evidence="10">
    <location>
        <begin position="205"/>
        <end position="224"/>
    </location>
</feature>
<evidence type="ECO:0000256" key="2">
    <source>
        <dbReference type="ARBA" id="ARBA00010992"/>
    </source>
</evidence>
<feature type="transmembrane region" description="Helical" evidence="10">
    <location>
        <begin position="351"/>
        <end position="375"/>
    </location>
</feature>
<feature type="transmembrane region" description="Helical" evidence="10">
    <location>
        <begin position="286"/>
        <end position="310"/>
    </location>
</feature>
<evidence type="ECO:0000256" key="9">
    <source>
        <dbReference type="RuleBase" id="RU003346"/>
    </source>
</evidence>
<evidence type="ECO:0000256" key="10">
    <source>
        <dbReference type="SAM" id="Phobius"/>
    </source>
</evidence>
<keyword evidence="8 10" id="KW-0472">Membrane</keyword>
<dbReference type="OrthoDB" id="5296287at2759"/>
<dbReference type="Pfam" id="PF00083">
    <property type="entry name" value="Sugar_tr"/>
    <property type="match status" value="1"/>
</dbReference>
<feature type="transmembrane region" description="Helical" evidence="10">
    <location>
        <begin position="138"/>
        <end position="160"/>
    </location>
</feature>
<reference evidence="12" key="1">
    <citation type="submission" date="2018-01" db="EMBL/GenBank/DDBJ databases">
        <authorList>
            <person name="Mao J.F."/>
        </authorList>
    </citation>
    <scope>NUCLEOTIDE SEQUENCE</scope>
    <source>
        <strain evidence="12">Huo1</strain>
        <tissue evidence="12">Leaf</tissue>
    </source>
</reference>
<dbReference type="InterPro" id="IPR003663">
    <property type="entry name" value="Sugar/inositol_transpt"/>
</dbReference>
<dbReference type="Proteomes" id="UP000298416">
    <property type="component" value="Unassembled WGS sequence"/>
</dbReference>
<proteinExistence type="inferred from homology"/>
<dbReference type="InterPro" id="IPR020846">
    <property type="entry name" value="MFS_dom"/>
</dbReference>
<feature type="transmembrane region" description="Helical" evidence="10">
    <location>
        <begin position="172"/>
        <end position="193"/>
    </location>
</feature>
<feature type="transmembrane region" description="Helical" evidence="10">
    <location>
        <begin position="114"/>
        <end position="132"/>
    </location>
</feature>
<evidence type="ECO:0000256" key="7">
    <source>
        <dbReference type="ARBA" id="ARBA00022989"/>
    </source>
</evidence>
<dbReference type="GO" id="GO:0015293">
    <property type="term" value="F:symporter activity"/>
    <property type="evidence" value="ECO:0007669"/>
    <property type="project" value="UniProtKB-KW"/>
</dbReference>
<dbReference type="EMBL" id="PNBA02000001">
    <property type="protein sequence ID" value="KAG6435819.1"/>
    <property type="molecule type" value="Genomic_DNA"/>
</dbReference>
<dbReference type="PROSITE" id="PS00216">
    <property type="entry name" value="SUGAR_TRANSPORT_1"/>
    <property type="match status" value="1"/>
</dbReference>
<gene>
    <name evidence="12" type="ORF">SASPL_100696</name>
</gene>
<dbReference type="PANTHER" id="PTHR23500:SF574">
    <property type="entry name" value="SUGAR TRANSPORT PROTEIN 1"/>
    <property type="match status" value="1"/>
</dbReference>
<feature type="transmembrane region" description="Helical" evidence="10">
    <location>
        <begin position="21"/>
        <end position="40"/>
    </location>
</feature>
<keyword evidence="13" id="KW-1185">Reference proteome</keyword>
<evidence type="ECO:0000313" key="12">
    <source>
        <dbReference type="EMBL" id="KAG6435819.1"/>
    </source>
</evidence>
<feature type="domain" description="Major facilitator superfamily (MFS) profile" evidence="11">
    <location>
        <begin position="27"/>
        <end position="480"/>
    </location>
</feature>
<evidence type="ECO:0000256" key="8">
    <source>
        <dbReference type="ARBA" id="ARBA00023136"/>
    </source>
</evidence>
<dbReference type="InterPro" id="IPR045262">
    <property type="entry name" value="STP/PLT_plant"/>
</dbReference>
<dbReference type="GO" id="GO:0016020">
    <property type="term" value="C:membrane"/>
    <property type="evidence" value="ECO:0007669"/>
    <property type="project" value="UniProtKB-SubCell"/>
</dbReference>
<keyword evidence="7 10" id="KW-1133">Transmembrane helix</keyword>
<keyword evidence="5 10" id="KW-0812">Transmembrane</keyword>
<accession>A0A8X8YQI9</accession>
<dbReference type="AlphaFoldDB" id="A0A8X8YQI9"/>
<keyword evidence="4" id="KW-0762">Sugar transport</keyword>
<evidence type="ECO:0000259" key="11">
    <source>
        <dbReference type="PROSITE" id="PS50850"/>
    </source>
</evidence>
<name>A0A8X8YQI9_SALSN</name>
<feature type="transmembrane region" description="Helical" evidence="10">
    <location>
        <begin position="82"/>
        <end position="102"/>
    </location>
</feature>
<evidence type="ECO:0000256" key="6">
    <source>
        <dbReference type="ARBA" id="ARBA00022847"/>
    </source>
</evidence>
<dbReference type="PROSITE" id="PS00217">
    <property type="entry name" value="SUGAR_TRANSPORT_2"/>
    <property type="match status" value="1"/>
</dbReference>
<dbReference type="CDD" id="cd17361">
    <property type="entry name" value="MFS_STP"/>
    <property type="match status" value="1"/>
</dbReference>
<dbReference type="InterPro" id="IPR005828">
    <property type="entry name" value="MFS_sugar_transport-like"/>
</dbReference>
<dbReference type="PANTHER" id="PTHR23500">
    <property type="entry name" value="SOLUTE CARRIER FAMILY 2, FACILITATED GLUCOSE TRANSPORTER"/>
    <property type="match status" value="1"/>
</dbReference>
<keyword evidence="6" id="KW-0769">Symport</keyword>
<dbReference type="InterPro" id="IPR044778">
    <property type="entry name" value="MFS_STP/MST-like_plant"/>
</dbReference>
<feature type="transmembrane region" description="Helical" evidence="10">
    <location>
        <begin position="429"/>
        <end position="449"/>
    </location>
</feature>
<keyword evidence="3 9" id="KW-0813">Transport</keyword>